<proteinExistence type="predicted"/>
<feature type="region of interest" description="Disordered" evidence="1">
    <location>
        <begin position="29"/>
        <end position="50"/>
    </location>
</feature>
<evidence type="ECO:0000313" key="3">
    <source>
        <dbReference type="Proteomes" id="UP000242814"/>
    </source>
</evidence>
<comment type="caution">
    <text evidence="2">The sequence shown here is derived from an EMBL/GenBank/DDBJ whole genome shotgun (WGS) entry which is preliminary data.</text>
</comment>
<gene>
    <name evidence="2" type="ORF">ACO22_03845</name>
</gene>
<sequence>MTMMLYPSCAKYLTPEKDGVMFENHKNLLQTPNESDDSHADAELIDEEFSPQHLIPDTFCVHATP</sequence>
<evidence type="ECO:0000313" key="2">
    <source>
        <dbReference type="EMBL" id="ODH28968.1"/>
    </source>
</evidence>
<organism evidence="2 3">
    <name type="scientific">Paracoccidioides brasiliensis</name>
    <dbReference type="NCBI Taxonomy" id="121759"/>
    <lineage>
        <taxon>Eukaryota</taxon>
        <taxon>Fungi</taxon>
        <taxon>Dikarya</taxon>
        <taxon>Ascomycota</taxon>
        <taxon>Pezizomycotina</taxon>
        <taxon>Eurotiomycetes</taxon>
        <taxon>Eurotiomycetidae</taxon>
        <taxon>Onygenales</taxon>
        <taxon>Ajellomycetaceae</taxon>
        <taxon>Paracoccidioides</taxon>
    </lineage>
</organism>
<dbReference type="AlphaFoldDB" id="A0A1D2JEZ0"/>
<dbReference type="EMBL" id="LZYO01000139">
    <property type="protein sequence ID" value="ODH28968.1"/>
    <property type="molecule type" value="Genomic_DNA"/>
</dbReference>
<accession>A0A1D2JEZ0</accession>
<dbReference type="OrthoDB" id="2431486at2759"/>
<protein>
    <submittedName>
        <fullName evidence="2">Uncharacterized protein</fullName>
    </submittedName>
</protein>
<name>A0A1D2JEZ0_PARBR</name>
<dbReference type="VEuPathDB" id="FungiDB:PADG_06395"/>
<dbReference type="VEuPathDB" id="FungiDB:PABG_12516"/>
<dbReference type="Proteomes" id="UP000242814">
    <property type="component" value="Unassembled WGS sequence"/>
</dbReference>
<evidence type="ECO:0000256" key="1">
    <source>
        <dbReference type="SAM" id="MobiDB-lite"/>
    </source>
</evidence>
<reference evidence="2 3" key="1">
    <citation type="submission" date="2016-06" db="EMBL/GenBank/DDBJ databases">
        <authorList>
            <person name="Kjaerup R.B."/>
            <person name="Dalgaard T.S."/>
            <person name="Juul-Madsen H.R."/>
        </authorList>
    </citation>
    <scope>NUCLEOTIDE SEQUENCE [LARGE SCALE GENOMIC DNA]</scope>
    <source>
        <strain evidence="2 3">Pb300</strain>
    </source>
</reference>